<dbReference type="Proteomes" id="UP001642260">
    <property type="component" value="Unassembled WGS sequence"/>
</dbReference>
<evidence type="ECO:0008006" key="3">
    <source>
        <dbReference type="Google" id="ProtNLM"/>
    </source>
</evidence>
<name>A0ABC8J538_ERUVS</name>
<reference evidence="1 2" key="1">
    <citation type="submission" date="2022-03" db="EMBL/GenBank/DDBJ databases">
        <authorList>
            <person name="Macdonald S."/>
            <person name="Ahmed S."/>
            <person name="Newling K."/>
        </authorList>
    </citation>
    <scope>NUCLEOTIDE SEQUENCE [LARGE SCALE GENOMIC DNA]</scope>
</reference>
<dbReference type="PANTHER" id="PTHR13448">
    <property type="entry name" value="TRANSMEMBRANE PROTEIN 214"/>
    <property type="match status" value="1"/>
</dbReference>
<comment type="caution">
    <text evidence="1">The sequence shown here is derived from an EMBL/GenBank/DDBJ whole genome shotgun (WGS) entry which is preliminary data.</text>
</comment>
<keyword evidence="2" id="KW-1185">Reference proteome</keyword>
<dbReference type="InterPro" id="IPR019308">
    <property type="entry name" value="TMEM214"/>
</dbReference>
<evidence type="ECO:0000313" key="2">
    <source>
        <dbReference type="Proteomes" id="UP001642260"/>
    </source>
</evidence>
<organism evidence="1 2">
    <name type="scientific">Eruca vesicaria subsp. sativa</name>
    <name type="common">Garden rocket</name>
    <name type="synonym">Eruca sativa</name>
    <dbReference type="NCBI Taxonomy" id="29727"/>
    <lineage>
        <taxon>Eukaryota</taxon>
        <taxon>Viridiplantae</taxon>
        <taxon>Streptophyta</taxon>
        <taxon>Embryophyta</taxon>
        <taxon>Tracheophyta</taxon>
        <taxon>Spermatophyta</taxon>
        <taxon>Magnoliopsida</taxon>
        <taxon>eudicotyledons</taxon>
        <taxon>Gunneridae</taxon>
        <taxon>Pentapetalae</taxon>
        <taxon>rosids</taxon>
        <taxon>malvids</taxon>
        <taxon>Brassicales</taxon>
        <taxon>Brassicaceae</taxon>
        <taxon>Brassiceae</taxon>
        <taxon>Eruca</taxon>
    </lineage>
</organism>
<proteinExistence type="predicted"/>
<dbReference type="EMBL" id="CAKOAT010078488">
    <property type="protein sequence ID" value="CAH8313373.1"/>
    <property type="molecule type" value="Genomic_DNA"/>
</dbReference>
<accession>A0ABC8J538</accession>
<protein>
    <recommendedName>
        <fullName evidence="3">DUF2428 domain-containing protein</fullName>
    </recommendedName>
</protein>
<sequence>MRAEETEKPIVSLAEAAAKIVPSHLGDHLDVTRRAFSQVSWTWVKMFKESALSTLVDVPLSHIPGPLYEASVDWIIQCPVQTLSKLVSWTCDRILLDLATCGDKPPISSWPKSQAAHFVVLALVLRGKPDSLIGVLPLLWELPKYQGLDKLPLIVWMMAQASRGDLSVGLYSWRRNLLPLISNNKCCPLSMDLILQLVEYILSRPEALTILVNGGGVVEGERVVPLPSLEILLRLTFPTPFARGETTERFEAIYPLLKDVALAPEKTGGRDAMKHVLTFALMLAGEEGNPVLAKEATSIAMRSLTENIDCFEHWDYIYMNNLEASVALLKKLVDEWNNHFLRLSSSSSSPSDTFTVNQTMESFRRKNKRAIAEGGSICSLYKEADKYCKLVSKRLSPGGGVEGSMTCRCLDLIKSGEGDEESRIFSLAEAAAKIDPSHLGDYLVKAVRVRWCPEERLSRFTNYFVEALSRVSFPWVKMFKDSPLSTLIDVPLCHIPESVYETSRSWINLRPIESLSAFVLHAFDLILVDLEAQQGGDHSKSQVGVFVALAIILHSKPEALTTVLPILRENPKYQGQDKLPITVWMMAQVRGPRVLFNSEKFSNCKSMFGQSSKGDLCLGLYSWAHNLLPLVTVSNKKCCCIPQSLDLILQFVEEIMSHPKAPTILVDGAIREGQPLIPLPSFEILVRLTFPPRSARVKSTERVEAIYPLLKVVALSPDMAGGSNAVKQMFTFALRSGRKGIVTGNLALAEEATSIAIWCVLESVDCFEHWDIIYRENLEASVALLKKLVGEQKVYFLRLPSDTLIVNQAMEKFRRKNKKAIGEGGAICSLYKEADKYCKLISKRLSPGGGGLWDRGTTYNRRMSCEGREILTRKVSMDEQCLVLSGDWVCGDGGKWDFMIEKNQMGRMVRISEGMGFKELETNVFDEFKVDKGCFHVSLSY</sequence>
<dbReference type="PANTHER" id="PTHR13448:SF14">
    <property type="entry name" value="F26K24.17 PROTEIN"/>
    <property type="match status" value="1"/>
</dbReference>
<evidence type="ECO:0000313" key="1">
    <source>
        <dbReference type="EMBL" id="CAH8313373.1"/>
    </source>
</evidence>
<gene>
    <name evidence="1" type="ORF">ERUC_LOCUS6797</name>
</gene>
<dbReference type="AlphaFoldDB" id="A0ABC8J538"/>